<evidence type="ECO:0000256" key="1">
    <source>
        <dbReference type="SAM" id="Coils"/>
    </source>
</evidence>
<sequence>MRGKVSGYLLSSLKEYFGDEKGEKIAEILSRSNIRCFDDLSTDIPDSLIELMEVSKSSFRNFLEEYGPQAIAKLKERVEDLSSKVKQLETQIGWAKERIQQSIDFRSSTSLKAMRELDVAIGILSSIVSSIQICCEKSSGIDERKAEIYSKTINEAAERLRRASDSDEEFSEQLKDAASSLERIVEIMRELRAGDLLDLLNYTLSILSDIKRTRMRLDFDKNSLILENILLKSKIVSLLCSRFNP</sequence>
<accession>A0A429G4X0</accession>
<proteinExistence type="predicted"/>
<organism evidence="2 3">
    <name type="scientific">Candidatus Korarchaeum cryptofilum</name>
    <dbReference type="NCBI Taxonomy" id="498846"/>
    <lineage>
        <taxon>Archaea</taxon>
        <taxon>Thermoproteota</taxon>
        <taxon>Candidatus Korarchaeia</taxon>
        <taxon>Candidatus Korarchaeales</taxon>
        <taxon>Candidatus Korarchaeaceae</taxon>
        <taxon>Candidatus Korarchaeum</taxon>
    </lineage>
</organism>
<feature type="coiled-coil region" evidence="1">
    <location>
        <begin position="71"/>
        <end position="98"/>
    </location>
</feature>
<protein>
    <submittedName>
        <fullName evidence="2">Uncharacterized protein</fullName>
    </submittedName>
</protein>
<evidence type="ECO:0000313" key="2">
    <source>
        <dbReference type="EMBL" id="RSN68842.1"/>
    </source>
</evidence>
<dbReference type="RefSeq" id="WP_125741702.1">
    <property type="nucleotide sequence ID" value="NZ_RCOR01000024.1"/>
</dbReference>
<dbReference type="Proteomes" id="UP000278149">
    <property type="component" value="Unassembled WGS sequence"/>
</dbReference>
<dbReference type="AlphaFoldDB" id="A0A429G4X0"/>
<comment type="caution">
    <text evidence="2">The sequence shown here is derived from an EMBL/GenBank/DDBJ whole genome shotgun (WGS) entry which is preliminary data.</text>
</comment>
<evidence type="ECO:0000313" key="3">
    <source>
        <dbReference type="Proteomes" id="UP000278149"/>
    </source>
</evidence>
<gene>
    <name evidence="2" type="ORF">D9Q81_04955</name>
</gene>
<dbReference type="EMBL" id="RCOR01000024">
    <property type="protein sequence ID" value="RSN68842.1"/>
    <property type="molecule type" value="Genomic_DNA"/>
</dbReference>
<reference evidence="2 3" key="1">
    <citation type="submission" date="2018-10" db="EMBL/GenBank/DDBJ databases">
        <title>Co-occurring genomic capacity for anaerobic methane metabolism and dissimilatory sulfite reduction discovered in the Korarchaeota.</title>
        <authorList>
            <person name="Mckay L.J."/>
            <person name="Dlakic M."/>
            <person name="Fields M.W."/>
            <person name="Delmont T.O."/>
            <person name="Eren A.M."/>
            <person name="Jay Z.J."/>
            <person name="Klingelsmith K.B."/>
            <person name="Rusch D.B."/>
            <person name="Inskeep W.P."/>
        </authorList>
    </citation>
    <scope>NUCLEOTIDE SEQUENCE [LARGE SCALE GENOMIC DNA]</scope>
    <source>
        <strain evidence="2 3">WS</strain>
    </source>
</reference>
<keyword evidence="1" id="KW-0175">Coiled coil</keyword>
<name>A0A429G4X0_9CREN</name>